<evidence type="ECO:0000256" key="2">
    <source>
        <dbReference type="ARBA" id="ARBA00023125"/>
    </source>
</evidence>
<dbReference type="InterPro" id="IPR018062">
    <property type="entry name" value="HTH_AraC-typ_CS"/>
</dbReference>
<comment type="caution">
    <text evidence="5">The sequence shown here is derived from an EMBL/GenBank/DDBJ whole genome shotgun (WGS) entry which is preliminary data.</text>
</comment>
<dbReference type="InterPro" id="IPR050204">
    <property type="entry name" value="AraC_XylS_family_regulators"/>
</dbReference>
<dbReference type="PROSITE" id="PS01124">
    <property type="entry name" value="HTH_ARAC_FAMILY_2"/>
    <property type="match status" value="1"/>
</dbReference>
<reference evidence="5 6" key="1">
    <citation type="submission" date="2018-11" db="EMBL/GenBank/DDBJ databases">
        <title>Sequencing the genomes of 1000 actinobacteria strains.</title>
        <authorList>
            <person name="Klenk H.-P."/>
        </authorList>
    </citation>
    <scope>NUCLEOTIDE SEQUENCE [LARGE SCALE GENOMIC DNA]</scope>
    <source>
        <strain evidence="5 6">DSM 44254</strain>
    </source>
</reference>
<evidence type="ECO:0000256" key="3">
    <source>
        <dbReference type="ARBA" id="ARBA00023163"/>
    </source>
</evidence>
<dbReference type="PRINTS" id="PR00032">
    <property type="entry name" value="HTHARAC"/>
</dbReference>
<keyword evidence="1" id="KW-0805">Transcription regulation</keyword>
<dbReference type="InterPro" id="IPR009057">
    <property type="entry name" value="Homeodomain-like_sf"/>
</dbReference>
<proteinExistence type="predicted"/>
<protein>
    <submittedName>
        <fullName evidence="5">AraC-like DNA-binding protein</fullName>
    </submittedName>
</protein>
<dbReference type="Gene3D" id="1.10.10.60">
    <property type="entry name" value="Homeodomain-like"/>
    <property type="match status" value="1"/>
</dbReference>
<dbReference type="SMART" id="SM00342">
    <property type="entry name" value="HTH_ARAC"/>
    <property type="match status" value="1"/>
</dbReference>
<dbReference type="AlphaFoldDB" id="A0A3N1CX69"/>
<evidence type="ECO:0000259" key="4">
    <source>
        <dbReference type="PROSITE" id="PS01124"/>
    </source>
</evidence>
<dbReference type="PANTHER" id="PTHR46796">
    <property type="entry name" value="HTH-TYPE TRANSCRIPTIONAL ACTIVATOR RHAS-RELATED"/>
    <property type="match status" value="1"/>
</dbReference>
<dbReference type="GO" id="GO:0043565">
    <property type="term" value="F:sequence-specific DNA binding"/>
    <property type="evidence" value="ECO:0007669"/>
    <property type="project" value="InterPro"/>
</dbReference>
<dbReference type="PROSITE" id="PS00041">
    <property type="entry name" value="HTH_ARAC_FAMILY_1"/>
    <property type="match status" value="1"/>
</dbReference>
<organism evidence="5 6">
    <name type="scientific">Actinocorallia herbida</name>
    <dbReference type="NCBI Taxonomy" id="58109"/>
    <lineage>
        <taxon>Bacteria</taxon>
        <taxon>Bacillati</taxon>
        <taxon>Actinomycetota</taxon>
        <taxon>Actinomycetes</taxon>
        <taxon>Streptosporangiales</taxon>
        <taxon>Thermomonosporaceae</taxon>
        <taxon>Actinocorallia</taxon>
    </lineage>
</organism>
<dbReference type="InterPro" id="IPR018060">
    <property type="entry name" value="HTH_AraC"/>
</dbReference>
<accession>A0A3N1CX69</accession>
<sequence length="322" mass="35548">MLIIDTDEVPIGRRREAYLLAAAGESGSSTTEIEAPEDAVRIRLETWRFGPITLFATHGNGMRMVRTARQARADSLDTVSVITQPQGEAWYAWSGGQRRFGPAGLALVHRQGGYEYRSTGTGLSVAFMADTDRLGLPEHLVREAIPTAAGSPVAGLLLGHLRDLHRDADRLAELPGAESVGQAVLDLTRALVASVAPDRIRRGVAEETLLTRVLAYARANLADPDLTARRIAHVHNISLRSLYRLCEDGGLSLEQWIIRRRLDEVRRALAAPEHAHRTIEAIARAWGFPNAPYFTRRFRQAYGETPGTWRRRATDRGLAGPR</sequence>
<dbReference type="SUPFAM" id="SSF46689">
    <property type="entry name" value="Homeodomain-like"/>
    <property type="match status" value="1"/>
</dbReference>
<gene>
    <name evidence="5" type="ORF">EDD29_3415</name>
</gene>
<dbReference type="RefSeq" id="WP_123665318.1">
    <property type="nucleotide sequence ID" value="NZ_RJKE01000001.1"/>
</dbReference>
<keyword evidence="3" id="KW-0804">Transcription</keyword>
<evidence type="ECO:0000256" key="1">
    <source>
        <dbReference type="ARBA" id="ARBA00023015"/>
    </source>
</evidence>
<dbReference type="PANTHER" id="PTHR46796:SF6">
    <property type="entry name" value="ARAC SUBFAMILY"/>
    <property type="match status" value="1"/>
</dbReference>
<dbReference type="EMBL" id="RJKE01000001">
    <property type="protein sequence ID" value="ROO85864.1"/>
    <property type="molecule type" value="Genomic_DNA"/>
</dbReference>
<keyword evidence="2 5" id="KW-0238">DNA-binding</keyword>
<evidence type="ECO:0000313" key="5">
    <source>
        <dbReference type="EMBL" id="ROO85864.1"/>
    </source>
</evidence>
<dbReference type="GO" id="GO:0003700">
    <property type="term" value="F:DNA-binding transcription factor activity"/>
    <property type="evidence" value="ECO:0007669"/>
    <property type="project" value="InterPro"/>
</dbReference>
<keyword evidence="6" id="KW-1185">Reference proteome</keyword>
<dbReference type="InterPro" id="IPR020449">
    <property type="entry name" value="Tscrpt_reg_AraC-type_HTH"/>
</dbReference>
<dbReference type="Pfam" id="PF12833">
    <property type="entry name" value="HTH_18"/>
    <property type="match status" value="1"/>
</dbReference>
<dbReference type="Proteomes" id="UP000272400">
    <property type="component" value="Unassembled WGS sequence"/>
</dbReference>
<evidence type="ECO:0000313" key="6">
    <source>
        <dbReference type="Proteomes" id="UP000272400"/>
    </source>
</evidence>
<name>A0A3N1CX69_9ACTN</name>
<dbReference type="OrthoDB" id="9799345at2"/>
<feature type="domain" description="HTH araC/xylS-type" evidence="4">
    <location>
        <begin position="211"/>
        <end position="312"/>
    </location>
</feature>